<proteinExistence type="predicted"/>
<dbReference type="HOGENOM" id="CLU_626229_0_0_1"/>
<gene>
    <name evidence="2" type="ORF">GSPATT00024164001</name>
</gene>
<dbReference type="KEGG" id="ptm:GSPATT00024164001"/>
<evidence type="ECO:0000313" key="2">
    <source>
        <dbReference type="EMBL" id="CAK91436.1"/>
    </source>
</evidence>
<evidence type="ECO:0000256" key="1">
    <source>
        <dbReference type="SAM" id="MobiDB-lite"/>
    </source>
</evidence>
<feature type="region of interest" description="Disordered" evidence="1">
    <location>
        <begin position="134"/>
        <end position="215"/>
    </location>
</feature>
<dbReference type="GeneID" id="5044618"/>
<dbReference type="InParanoid" id="A0E819"/>
<sequence>MGQSKIGPSHPDRSFSSNKFQYDRQFTFHEPDNYELLNKALIFSNENLMIHECLYINGHFLSNCKFTVNSFYNLKEIKNLLQKENKILTFQHEFERIRQDFRFKSNIITQNTTIQEVNITELYKQANSFQHQNIPMMDSFGTNNSINQITNRGRQNQRQKKANESSSEDFTDLDDKSKSPSPINNKSQDNIRKNNVILKKNFPSDTDSGQEQKKMNKEFSRIIKDKKTQALNEDVVSNPNYQFDNDQEEQELVFQVNSDLMNLKSRIEQQISPSYKNIPKSEIFTNNYQKLIEKQNNQQQQKQSYQSRGMEYQGQEKQQLQQDFAPQTKQIKYQQQSIILQQDKQQIQSNFDFQEQKERLKPDQLKNVTIKVNQNMQSPKNSLAYKPIVQKEFQVHLDSSNASSVYKPPWDVNQVKKQFPNESNSSACFDDIYLQKRKQQQQQQQQFTPNIKIDVKQFQQKRN</sequence>
<dbReference type="OrthoDB" id="304959at2759"/>
<dbReference type="AlphaFoldDB" id="A0E819"/>
<dbReference type="EMBL" id="CT868663">
    <property type="protein sequence ID" value="CAK91436.1"/>
    <property type="molecule type" value="Genomic_DNA"/>
</dbReference>
<reference evidence="2 3" key="1">
    <citation type="journal article" date="2006" name="Nature">
        <title>Global trends of whole-genome duplications revealed by the ciliate Paramecium tetraurelia.</title>
        <authorList>
            <consortium name="Genoscope"/>
            <person name="Aury J.-M."/>
            <person name="Jaillon O."/>
            <person name="Duret L."/>
            <person name="Noel B."/>
            <person name="Jubin C."/>
            <person name="Porcel B.M."/>
            <person name="Segurens B."/>
            <person name="Daubin V."/>
            <person name="Anthouard V."/>
            <person name="Aiach N."/>
            <person name="Arnaiz O."/>
            <person name="Billaut A."/>
            <person name="Beisson J."/>
            <person name="Blanc I."/>
            <person name="Bouhouche K."/>
            <person name="Camara F."/>
            <person name="Duharcourt S."/>
            <person name="Guigo R."/>
            <person name="Gogendeau D."/>
            <person name="Katinka M."/>
            <person name="Keller A.-M."/>
            <person name="Kissmehl R."/>
            <person name="Klotz C."/>
            <person name="Koll F."/>
            <person name="Le Moue A."/>
            <person name="Lepere C."/>
            <person name="Malinsky S."/>
            <person name="Nowacki M."/>
            <person name="Nowak J.K."/>
            <person name="Plattner H."/>
            <person name="Poulain J."/>
            <person name="Ruiz F."/>
            <person name="Serrano V."/>
            <person name="Zagulski M."/>
            <person name="Dessen P."/>
            <person name="Betermier M."/>
            <person name="Weissenbach J."/>
            <person name="Scarpelli C."/>
            <person name="Schachter V."/>
            <person name="Sperling L."/>
            <person name="Meyer E."/>
            <person name="Cohen J."/>
            <person name="Wincker P."/>
        </authorList>
    </citation>
    <scope>NUCLEOTIDE SEQUENCE [LARGE SCALE GENOMIC DNA]</scope>
    <source>
        <strain evidence="2 3">Stock d4-2</strain>
    </source>
</reference>
<feature type="compositionally biased region" description="Polar residues" evidence="1">
    <location>
        <begin position="140"/>
        <end position="154"/>
    </location>
</feature>
<accession>A0E819</accession>
<dbReference type="RefSeq" id="XP_001458833.1">
    <property type="nucleotide sequence ID" value="XM_001458796.1"/>
</dbReference>
<keyword evidence="3" id="KW-1185">Reference proteome</keyword>
<feature type="region of interest" description="Disordered" evidence="1">
    <location>
        <begin position="295"/>
        <end position="323"/>
    </location>
</feature>
<dbReference type="OMA" id="ECLYING"/>
<protein>
    <submittedName>
        <fullName evidence="2">Uncharacterized protein</fullName>
    </submittedName>
</protein>
<name>A0E819_PARTE</name>
<evidence type="ECO:0000313" key="3">
    <source>
        <dbReference type="Proteomes" id="UP000000600"/>
    </source>
</evidence>
<organism evidence="2 3">
    <name type="scientific">Paramecium tetraurelia</name>
    <dbReference type="NCBI Taxonomy" id="5888"/>
    <lineage>
        <taxon>Eukaryota</taxon>
        <taxon>Sar</taxon>
        <taxon>Alveolata</taxon>
        <taxon>Ciliophora</taxon>
        <taxon>Intramacronucleata</taxon>
        <taxon>Oligohymenophorea</taxon>
        <taxon>Peniculida</taxon>
        <taxon>Parameciidae</taxon>
        <taxon>Paramecium</taxon>
    </lineage>
</organism>
<dbReference type="Proteomes" id="UP000000600">
    <property type="component" value="Unassembled WGS sequence"/>
</dbReference>